<gene>
    <name evidence="1" type="ORF">GIL414_LOCUS41951</name>
    <name evidence="2" type="ORF">GIL414_LOCUS44538</name>
</gene>
<proteinExistence type="predicted"/>
<accession>A0A8S2ZUE0</accession>
<dbReference type="Proteomes" id="UP000681720">
    <property type="component" value="Unassembled WGS sequence"/>
</dbReference>
<evidence type="ECO:0000313" key="2">
    <source>
        <dbReference type="EMBL" id="CAF4736963.1"/>
    </source>
</evidence>
<protein>
    <submittedName>
        <fullName evidence="1">Uncharacterized protein</fullName>
    </submittedName>
</protein>
<sequence>IYHTLDIYTKNKMALTIFLFKVSNIDDPTIKMNNIDEDDDQATSDITTVKFVPEEDIPLLCAKIKFRGIY</sequence>
<name>A0A8S2ZUE0_9BILA</name>
<evidence type="ECO:0000313" key="1">
    <source>
        <dbReference type="EMBL" id="CAF4672556.1"/>
    </source>
</evidence>
<reference evidence="1" key="1">
    <citation type="submission" date="2021-02" db="EMBL/GenBank/DDBJ databases">
        <authorList>
            <person name="Nowell W R."/>
        </authorList>
    </citation>
    <scope>NUCLEOTIDE SEQUENCE</scope>
</reference>
<feature type="non-terminal residue" evidence="1">
    <location>
        <position position="1"/>
    </location>
</feature>
<evidence type="ECO:0000313" key="3">
    <source>
        <dbReference type="Proteomes" id="UP000681720"/>
    </source>
</evidence>
<organism evidence="1 3">
    <name type="scientific">Rotaria magnacalcarata</name>
    <dbReference type="NCBI Taxonomy" id="392030"/>
    <lineage>
        <taxon>Eukaryota</taxon>
        <taxon>Metazoa</taxon>
        <taxon>Spiralia</taxon>
        <taxon>Gnathifera</taxon>
        <taxon>Rotifera</taxon>
        <taxon>Eurotatoria</taxon>
        <taxon>Bdelloidea</taxon>
        <taxon>Philodinida</taxon>
        <taxon>Philodinidae</taxon>
        <taxon>Rotaria</taxon>
    </lineage>
</organism>
<dbReference type="AlphaFoldDB" id="A0A8S2ZUE0"/>
<dbReference type="EMBL" id="CAJOBJ010120235">
    <property type="protein sequence ID" value="CAF4672556.1"/>
    <property type="molecule type" value="Genomic_DNA"/>
</dbReference>
<dbReference type="EMBL" id="CAJOBJ010134653">
    <property type="protein sequence ID" value="CAF4736963.1"/>
    <property type="molecule type" value="Genomic_DNA"/>
</dbReference>
<comment type="caution">
    <text evidence="1">The sequence shown here is derived from an EMBL/GenBank/DDBJ whole genome shotgun (WGS) entry which is preliminary data.</text>
</comment>